<dbReference type="SUPFAM" id="SSF53474">
    <property type="entry name" value="alpha/beta-Hydrolases"/>
    <property type="match status" value="1"/>
</dbReference>
<evidence type="ECO:0000259" key="1">
    <source>
        <dbReference type="Pfam" id="PF00561"/>
    </source>
</evidence>
<dbReference type="InterPro" id="IPR029058">
    <property type="entry name" value="AB_hydrolase_fold"/>
</dbReference>
<dbReference type="EMBL" id="LCCN01000001">
    <property type="protein sequence ID" value="KKS33274.1"/>
    <property type="molecule type" value="Genomic_DNA"/>
</dbReference>
<comment type="caution">
    <text evidence="2">The sequence shown here is derived from an EMBL/GenBank/DDBJ whole genome shotgun (WGS) entry which is preliminary data.</text>
</comment>
<proteinExistence type="predicted"/>
<name>A0A0G0Y9C5_9BACT</name>
<organism evidence="2 3">
    <name type="scientific">Candidatus Amesbacteria bacterium GW2011_GWA2_42_12</name>
    <dbReference type="NCBI Taxonomy" id="1618356"/>
    <lineage>
        <taxon>Bacteria</taxon>
        <taxon>Candidatus Amesiibacteriota</taxon>
    </lineage>
</organism>
<evidence type="ECO:0000313" key="2">
    <source>
        <dbReference type="EMBL" id="KKS33274.1"/>
    </source>
</evidence>
<dbReference type="STRING" id="1618356.UU93_C0001G0105"/>
<gene>
    <name evidence="2" type="ORF">UU93_C0001G0105</name>
</gene>
<protein>
    <recommendedName>
        <fullName evidence="1">AB hydrolase-1 domain-containing protein</fullName>
    </recommendedName>
</protein>
<dbReference type="InterPro" id="IPR000073">
    <property type="entry name" value="AB_hydrolase_1"/>
</dbReference>
<accession>A0A0G0Y9C5</accession>
<dbReference type="AlphaFoldDB" id="A0A0G0Y9C5"/>
<feature type="domain" description="AB hydrolase-1" evidence="1">
    <location>
        <begin position="5"/>
        <end position="91"/>
    </location>
</feature>
<sequence>MKNALILHGWPEHRVDKYFLTEHLRKSGYQVLTPDMFVRGYVFDPKNVVAKVKELLNGERLDFAVGISLGGLILPHVALEYPEAKLLFMSTGPYLKADSPFFNFILGLFRNIWVLKMMSWVLKLPTPILAVFYKLGSPFNGTVEEHVEYDRDMEHNINLVRGIPVEEEAEIIGFVHRADNTELLRKIKNKTIIFNGEKDLFMPAGRGKLLHKLLENSELVINDGEHFNVFGEKDLPRVDEFLGLANGFGIK</sequence>
<reference evidence="2 3" key="1">
    <citation type="journal article" date="2015" name="Nature">
        <title>rRNA introns, odd ribosomes, and small enigmatic genomes across a large radiation of phyla.</title>
        <authorList>
            <person name="Brown C.T."/>
            <person name="Hug L.A."/>
            <person name="Thomas B.C."/>
            <person name="Sharon I."/>
            <person name="Castelle C.J."/>
            <person name="Singh A."/>
            <person name="Wilkins M.J."/>
            <person name="Williams K.H."/>
            <person name="Banfield J.F."/>
        </authorList>
    </citation>
    <scope>NUCLEOTIDE SEQUENCE [LARGE SCALE GENOMIC DNA]</scope>
</reference>
<evidence type="ECO:0000313" key="3">
    <source>
        <dbReference type="Proteomes" id="UP000034160"/>
    </source>
</evidence>
<dbReference type="Proteomes" id="UP000034160">
    <property type="component" value="Unassembled WGS sequence"/>
</dbReference>
<dbReference type="Pfam" id="PF00561">
    <property type="entry name" value="Abhydrolase_1"/>
    <property type="match status" value="1"/>
</dbReference>
<dbReference type="Gene3D" id="3.40.50.1820">
    <property type="entry name" value="alpha/beta hydrolase"/>
    <property type="match status" value="1"/>
</dbReference>